<gene>
    <name evidence="1" type="ORF">NQ318_020744</name>
</gene>
<accession>A0AAV8YXD3</accession>
<dbReference type="EMBL" id="JAPWTK010000032">
    <property type="protein sequence ID" value="KAJ8956192.1"/>
    <property type="molecule type" value="Genomic_DNA"/>
</dbReference>
<evidence type="ECO:0000313" key="1">
    <source>
        <dbReference type="EMBL" id="KAJ8956192.1"/>
    </source>
</evidence>
<dbReference type="Proteomes" id="UP001162162">
    <property type="component" value="Unassembled WGS sequence"/>
</dbReference>
<organism evidence="1 2">
    <name type="scientific">Aromia moschata</name>
    <dbReference type="NCBI Taxonomy" id="1265417"/>
    <lineage>
        <taxon>Eukaryota</taxon>
        <taxon>Metazoa</taxon>
        <taxon>Ecdysozoa</taxon>
        <taxon>Arthropoda</taxon>
        <taxon>Hexapoda</taxon>
        <taxon>Insecta</taxon>
        <taxon>Pterygota</taxon>
        <taxon>Neoptera</taxon>
        <taxon>Endopterygota</taxon>
        <taxon>Coleoptera</taxon>
        <taxon>Polyphaga</taxon>
        <taxon>Cucujiformia</taxon>
        <taxon>Chrysomeloidea</taxon>
        <taxon>Cerambycidae</taxon>
        <taxon>Cerambycinae</taxon>
        <taxon>Callichromatini</taxon>
        <taxon>Aromia</taxon>
    </lineage>
</organism>
<feature type="non-terminal residue" evidence="1">
    <location>
        <position position="1"/>
    </location>
</feature>
<proteinExistence type="predicted"/>
<sequence length="168" mass="18646">YNLLTADTQKDPKVSGIEVSVILGGKMKQIIQTYYSYSTVLRVSIPVPRSETSGLGDRDLASSGFVTLLPNNIEMLFIHIPGDNEIVIQGVIQLSLKLKICKSARVTVFWKDILSAKLDHPEFRQLVQNAMSRKYGEVSLPAETTLKGEATPFGSPIWPSFSILKETY</sequence>
<reference evidence="1" key="1">
    <citation type="journal article" date="2023" name="Insect Mol. Biol.">
        <title>Genome sequencing provides insights into the evolution of gene families encoding plant cell wall-degrading enzymes in longhorned beetles.</title>
        <authorList>
            <person name="Shin N.R."/>
            <person name="Okamura Y."/>
            <person name="Kirsch R."/>
            <person name="Pauchet Y."/>
        </authorList>
    </citation>
    <scope>NUCLEOTIDE SEQUENCE</scope>
    <source>
        <strain evidence="1">AMC_N1</strain>
    </source>
</reference>
<comment type="caution">
    <text evidence="1">The sequence shown here is derived from an EMBL/GenBank/DDBJ whole genome shotgun (WGS) entry which is preliminary data.</text>
</comment>
<evidence type="ECO:0000313" key="2">
    <source>
        <dbReference type="Proteomes" id="UP001162162"/>
    </source>
</evidence>
<name>A0AAV8YXD3_9CUCU</name>
<keyword evidence="2" id="KW-1185">Reference proteome</keyword>
<protein>
    <submittedName>
        <fullName evidence="1">Uncharacterized protein</fullName>
    </submittedName>
</protein>
<dbReference type="AlphaFoldDB" id="A0AAV8YXD3"/>